<feature type="domain" description="HTH LytTR-type" evidence="3">
    <location>
        <begin position="154"/>
        <end position="258"/>
    </location>
</feature>
<dbReference type="Pfam" id="PF00072">
    <property type="entry name" value="Response_reg"/>
    <property type="match status" value="1"/>
</dbReference>
<dbReference type="Proteomes" id="UP000676996">
    <property type="component" value="Unassembled WGS sequence"/>
</dbReference>
<comment type="caution">
    <text evidence="4">The sequence shown here is derived from an EMBL/GenBank/DDBJ whole genome shotgun (WGS) entry which is preliminary data.</text>
</comment>
<keyword evidence="1" id="KW-0597">Phosphoprotein</keyword>
<evidence type="ECO:0000256" key="1">
    <source>
        <dbReference type="PROSITE-ProRule" id="PRU00169"/>
    </source>
</evidence>
<dbReference type="Gene3D" id="2.40.50.1020">
    <property type="entry name" value="LytTr DNA-binding domain"/>
    <property type="match status" value="1"/>
</dbReference>
<keyword evidence="5" id="KW-1185">Reference proteome</keyword>
<dbReference type="SMART" id="SM00448">
    <property type="entry name" value="REC"/>
    <property type="match status" value="1"/>
</dbReference>
<dbReference type="PROSITE" id="PS50930">
    <property type="entry name" value="HTH_LYTTR"/>
    <property type="match status" value="1"/>
</dbReference>
<dbReference type="Gene3D" id="3.40.50.2300">
    <property type="match status" value="1"/>
</dbReference>
<dbReference type="PROSITE" id="PS50110">
    <property type="entry name" value="RESPONSE_REGULATORY"/>
    <property type="match status" value="1"/>
</dbReference>
<dbReference type="InterPro" id="IPR046947">
    <property type="entry name" value="LytR-like"/>
</dbReference>
<dbReference type="InterPro" id="IPR011006">
    <property type="entry name" value="CheY-like_superfamily"/>
</dbReference>
<dbReference type="Pfam" id="PF04397">
    <property type="entry name" value="LytTR"/>
    <property type="match status" value="1"/>
</dbReference>
<feature type="modified residue" description="4-aspartylphosphate" evidence="1">
    <location>
        <position position="54"/>
    </location>
</feature>
<organism evidence="4 5">
    <name type="scientific">Stakelama marina</name>
    <dbReference type="NCBI Taxonomy" id="2826939"/>
    <lineage>
        <taxon>Bacteria</taxon>
        <taxon>Pseudomonadati</taxon>
        <taxon>Pseudomonadota</taxon>
        <taxon>Alphaproteobacteria</taxon>
        <taxon>Sphingomonadales</taxon>
        <taxon>Sphingomonadaceae</taxon>
        <taxon>Stakelama</taxon>
    </lineage>
</organism>
<evidence type="ECO:0000259" key="2">
    <source>
        <dbReference type="PROSITE" id="PS50110"/>
    </source>
</evidence>
<evidence type="ECO:0000313" key="4">
    <source>
        <dbReference type="EMBL" id="MBR0553815.1"/>
    </source>
</evidence>
<gene>
    <name evidence="4" type="ORF">J7S20_14995</name>
</gene>
<dbReference type="EMBL" id="JAGRQC010000004">
    <property type="protein sequence ID" value="MBR0553815.1"/>
    <property type="molecule type" value="Genomic_DNA"/>
</dbReference>
<feature type="domain" description="Response regulatory" evidence="2">
    <location>
        <begin position="3"/>
        <end position="118"/>
    </location>
</feature>
<dbReference type="InterPro" id="IPR007492">
    <property type="entry name" value="LytTR_DNA-bd_dom"/>
</dbReference>
<reference evidence="4" key="1">
    <citation type="submission" date="2021-04" db="EMBL/GenBank/DDBJ databases">
        <title>Ouciella asimina sp. nov., isolated from the surface seawater in the hydrothermal field of Okinawa Trough.</title>
        <authorList>
            <person name="Shuang W."/>
        </authorList>
    </citation>
    <scope>NUCLEOTIDE SEQUENCE</scope>
    <source>
        <strain evidence="4">LXI357</strain>
    </source>
</reference>
<protein>
    <submittedName>
        <fullName evidence="4">Response regulator transcription factor</fullName>
    </submittedName>
</protein>
<evidence type="ECO:0000259" key="3">
    <source>
        <dbReference type="PROSITE" id="PS50930"/>
    </source>
</evidence>
<dbReference type="SUPFAM" id="SSF52172">
    <property type="entry name" value="CheY-like"/>
    <property type="match status" value="1"/>
</dbReference>
<dbReference type="InterPro" id="IPR001789">
    <property type="entry name" value="Sig_transdc_resp-reg_receiver"/>
</dbReference>
<dbReference type="AlphaFoldDB" id="A0A8T4IL22"/>
<dbReference type="SMART" id="SM00850">
    <property type="entry name" value="LytTR"/>
    <property type="match status" value="1"/>
</dbReference>
<dbReference type="GO" id="GO:0000156">
    <property type="term" value="F:phosphorelay response regulator activity"/>
    <property type="evidence" value="ECO:0007669"/>
    <property type="project" value="InterPro"/>
</dbReference>
<dbReference type="PANTHER" id="PTHR37299">
    <property type="entry name" value="TRANSCRIPTIONAL REGULATOR-RELATED"/>
    <property type="match status" value="1"/>
</dbReference>
<accession>A0A8T4IL22</accession>
<dbReference type="GO" id="GO:0003677">
    <property type="term" value="F:DNA binding"/>
    <property type="evidence" value="ECO:0007669"/>
    <property type="project" value="InterPro"/>
</dbReference>
<proteinExistence type="predicted"/>
<sequence length="258" mass="29513">MLRAVLSDDEPLALDRLADLVGRLPDIEIAATAGNGDETLAAVERQEPDIVFLDVEMPGLDGFDVVEELLRRESAAPLVVFVTAYPEFAAHAFDTGAIDFLTKPVRIGRLETAIERVRQAIEDRSARERLVAIGEQLHRLREERQTHIRRDRHLWVTRRGEMVRVDLDAVIFVQAEGEYVRLQMGDHDHLHREPISTLLTRLDPDRYVRIHRSYIVDRDRVVGLRRRVTGSYVVTLEDGTELPVGRSFRQDARAIVER</sequence>
<evidence type="ECO:0000313" key="5">
    <source>
        <dbReference type="Proteomes" id="UP000676996"/>
    </source>
</evidence>
<dbReference type="RefSeq" id="WP_284055056.1">
    <property type="nucleotide sequence ID" value="NZ_JAGRQC010000004.1"/>
</dbReference>
<name>A0A8T4IL22_9SPHN</name>
<dbReference type="PANTHER" id="PTHR37299:SF1">
    <property type="entry name" value="STAGE 0 SPORULATION PROTEIN A HOMOLOG"/>
    <property type="match status" value="1"/>
</dbReference>